<accession>A0A371E191</accession>
<dbReference type="AlphaFoldDB" id="A0A371E191"/>
<dbReference type="EMBL" id="QJKJ01017393">
    <property type="protein sequence ID" value="RDX58528.1"/>
    <property type="molecule type" value="Genomic_DNA"/>
</dbReference>
<dbReference type="Proteomes" id="UP000257109">
    <property type="component" value="Unassembled WGS sequence"/>
</dbReference>
<gene>
    <name evidence="2" type="ORF">CR513_62150</name>
</gene>
<proteinExistence type="predicted"/>
<sequence>MDSRLDISINLILYLCSLIIYCKLYYPKVHQESEKIKWVLFRQGLHWPSILKDCINYAKLNYEFNRLGSSTFLKRVFLKQSQLTKDYVEKL</sequence>
<evidence type="ECO:0000256" key="1">
    <source>
        <dbReference type="SAM" id="Phobius"/>
    </source>
</evidence>
<reference evidence="2" key="1">
    <citation type="submission" date="2018-05" db="EMBL/GenBank/DDBJ databases">
        <title>Draft genome of Mucuna pruriens seed.</title>
        <authorList>
            <person name="Nnadi N.E."/>
            <person name="Vos R."/>
            <person name="Hasami M.H."/>
            <person name="Devisetty U.K."/>
            <person name="Aguiy J.C."/>
        </authorList>
    </citation>
    <scope>NUCLEOTIDE SEQUENCE [LARGE SCALE GENOMIC DNA]</scope>
    <source>
        <strain evidence="2">JCA_2017</strain>
    </source>
</reference>
<comment type="caution">
    <text evidence="2">The sequence shown here is derived from an EMBL/GenBank/DDBJ whole genome shotgun (WGS) entry which is preliminary data.</text>
</comment>
<keyword evidence="3" id="KW-1185">Reference proteome</keyword>
<evidence type="ECO:0000313" key="3">
    <source>
        <dbReference type="Proteomes" id="UP000257109"/>
    </source>
</evidence>
<keyword evidence="1" id="KW-0812">Transmembrane</keyword>
<organism evidence="2 3">
    <name type="scientific">Mucuna pruriens</name>
    <name type="common">Velvet bean</name>
    <name type="synonym">Dolichos pruriens</name>
    <dbReference type="NCBI Taxonomy" id="157652"/>
    <lineage>
        <taxon>Eukaryota</taxon>
        <taxon>Viridiplantae</taxon>
        <taxon>Streptophyta</taxon>
        <taxon>Embryophyta</taxon>
        <taxon>Tracheophyta</taxon>
        <taxon>Spermatophyta</taxon>
        <taxon>Magnoliopsida</taxon>
        <taxon>eudicotyledons</taxon>
        <taxon>Gunneridae</taxon>
        <taxon>Pentapetalae</taxon>
        <taxon>rosids</taxon>
        <taxon>fabids</taxon>
        <taxon>Fabales</taxon>
        <taxon>Fabaceae</taxon>
        <taxon>Papilionoideae</taxon>
        <taxon>50 kb inversion clade</taxon>
        <taxon>NPAAA clade</taxon>
        <taxon>indigoferoid/millettioid clade</taxon>
        <taxon>Phaseoleae</taxon>
        <taxon>Mucuna</taxon>
    </lineage>
</organism>
<feature type="non-terminal residue" evidence="2">
    <location>
        <position position="1"/>
    </location>
</feature>
<keyword evidence="1" id="KW-1133">Transmembrane helix</keyword>
<protein>
    <submittedName>
        <fullName evidence="2">Uncharacterized protein</fullName>
    </submittedName>
</protein>
<keyword evidence="1" id="KW-0472">Membrane</keyword>
<evidence type="ECO:0000313" key="2">
    <source>
        <dbReference type="EMBL" id="RDX58528.1"/>
    </source>
</evidence>
<name>A0A371E191_MUCPR</name>
<feature type="transmembrane region" description="Helical" evidence="1">
    <location>
        <begin position="7"/>
        <end position="26"/>
    </location>
</feature>
<dbReference type="OrthoDB" id="1740212at2759"/>